<evidence type="ECO:0000313" key="3">
    <source>
        <dbReference type="Proteomes" id="UP001177140"/>
    </source>
</evidence>
<name>A0AA41VBY8_PAPNU</name>
<comment type="caution">
    <text evidence="2">The sequence shown here is derived from an EMBL/GenBank/DDBJ whole genome shotgun (WGS) entry which is preliminary data.</text>
</comment>
<accession>A0AA41VBY8</accession>
<dbReference type="PANTHER" id="PTHR48478">
    <property type="entry name" value="LECTIN-LIKE"/>
    <property type="match status" value="1"/>
</dbReference>
<dbReference type="EMBL" id="JAJJMA010164886">
    <property type="protein sequence ID" value="MCL7036153.1"/>
    <property type="molecule type" value="Genomic_DNA"/>
</dbReference>
<gene>
    <name evidence="2" type="ORF">MKW94_012082</name>
</gene>
<dbReference type="GO" id="GO:0030246">
    <property type="term" value="F:carbohydrate binding"/>
    <property type="evidence" value="ECO:0007669"/>
    <property type="project" value="InterPro"/>
</dbReference>
<dbReference type="InterPro" id="IPR025886">
    <property type="entry name" value="PP2-like"/>
</dbReference>
<evidence type="ECO:0000313" key="2">
    <source>
        <dbReference type="EMBL" id="MCL7036153.1"/>
    </source>
</evidence>
<evidence type="ECO:0000256" key="1">
    <source>
        <dbReference type="SAM" id="MobiDB-lite"/>
    </source>
</evidence>
<sequence>MGASVSQPQDDPQYPANSNQVTSTKQVSSEVMKENLVPDSPKIRVKKINSKTEIPTPIIKEESQTSKLVPLSGNGIANSLEVKKAVPANSKPAALLPHKYECIIQDADMNISQSELHRHLSSGIFLHQKKQKYWTENSGYNCFMLFPRNLAITWAENQCYWHWPSVKESSTSDETAIEVAELMNVCWLEVNGKLDISKLTPGVKYEILFVVMLKNSAYGWEAPVNLRLVHPDGKIQQRKENLQIKPKLEWIELHVGEFQTPPQPDDKQEKEIQFSLYEYEDGNWKRGLIIKGVIVRPKK</sequence>
<dbReference type="InterPro" id="IPR052147">
    <property type="entry name" value="PP2-like/Lectin"/>
</dbReference>
<dbReference type="Pfam" id="PF14299">
    <property type="entry name" value="PP2"/>
    <property type="match status" value="1"/>
</dbReference>
<organism evidence="2 3">
    <name type="scientific">Papaver nudicaule</name>
    <name type="common">Iceland poppy</name>
    <dbReference type="NCBI Taxonomy" id="74823"/>
    <lineage>
        <taxon>Eukaryota</taxon>
        <taxon>Viridiplantae</taxon>
        <taxon>Streptophyta</taxon>
        <taxon>Embryophyta</taxon>
        <taxon>Tracheophyta</taxon>
        <taxon>Spermatophyta</taxon>
        <taxon>Magnoliopsida</taxon>
        <taxon>Ranunculales</taxon>
        <taxon>Papaveraceae</taxon>
        <taxon>Papaveroideae</taxon>
        <taxon>Papaver</taxon>
    </lineage>
</organism>
<keyword evidence="3" id="KW-1185">Reference proteome</keyword>
<dbReference type="PANTHER" id="PTHR48478:SF1">
    <property type="entry name" value="LECTIN-LIKE"/>
    <property type="match status" value="1"/>
</dbReference>
<protein>
    <submittedName>
        <fullName evidence="2">Uncharacterized protein</fullName>
    </submittedName>
</protein>
<proteinExistence type="predicted"/>
<dbReference type="AlphaFoldDB" id="A0AA41VBY8"/>
<feature type="compositionally biased region" description="Polar residues" evidence="1">
    <location>
        <begin position="1"/>
        <end position="29"/>
    </location>
</feature>
<reference evidence="2" key="1">
    <citation type="submission" date="2022-03" db="EMBL/GenBank/DDBJ databases">
        <title>A functionally conserved STORR gene fusion in Papaver species that diverged 16.8 million years ago.</title>
        <authorList>
            <person name="Catania T."/>
        </authorList>
    </citation>
    <scope>NUCLEOTIDE SEQUENCE</scope>
    <source>
        <strain evidence="2">S-191538</strain>
    </source>
</reference>
<feature type="region of interest" description="Disordered" evidence="1">
    <location>
        <begin position="1"/>
        <end position="39"/>
    </location>
</feature>
<dbReference type="Proteomes" id="UP001177140">
    <property type="component" value="Unassembled WGS sequence"/>
</dbReference>